<keyword evidence="3 6" id="KW-1133">Transmembrane helix</keyword>
<dbReference type="AlphaFoldDB" id="A0A5N6KF24"/>
<dbReference type="PROSITE" id="PS50262">
    <property type="entry name" value="G_PROTEIN_RECEP_F1_2"/>
    <property type="match status" value="1"/>
</dbReference>
<sequence length="345" mass="38435">MVYDSVSASIALAGSTLSAITTLFVLICFAIWRDSQKSFRHALVFNLALADFINSFSNTVSGIIYIHNHELLAGPACTFDGWIGQLSVQATDFSILAISLVTLTVVLQKNCATEASTLSKTLICLSVWVIPLITSTVAASLGEMKPVSGNWCWIAKDRIDLRYGLTHGWRFAIMLTTIIVYTYIWRYLSRSGLRFSGDSSNGSQIKRKWYQRKNSTKIQNGDSQENLSTPLSSFNTQTGEDDQTNKTQVIRTETTVASDYILEQKKKTEREIKHMLLLSGYPIMYIILWIPSIVNRIFEATGSTAVSARTLSLLQVPAQFVGFCNAVTYSLILIWRGRARSGPVR</sequence>
<evidence type="ECO:0000256" key="2">
    <source>
        <dbReference type="ARBA" id="ARBA00022692"/>
    </source>
</evidence>
<dbReference type="InterPro" id="IPR017452">
    <property type="entry name" value="GPCR_Rhodpsn_7TM"/>
</dbReference>
<feature type="domain" description="G-protein coupled receptors family 1 profile" evidence="7">
    <location>
        <begin position="21"/>
        <end position="333"/>
    </location>
</feature>
<gene>
    <name evidence="8" type="ORF">EYC80_005774</name>
</gene>
<feature type="transmembrane region" description="Helical" evidence="6">
    <location>
        <begin position="168"/>
        <end position="188"/>
    </location>
</feature>
<proteinExistence type="predicted"/>
<evidence type="ECO:0000256" key="3">
    <source>
        <dbReference type="ARBA" id="ARBA00022989"/>
    </source>
</evidence>
<keyword evidence="2 6" id="KW-0812">Transmembrane</keyword>
<evidence type="ECO:0000256" key="1">
    <source>
        <dbReference type="ARBA" id="ARBA00004141"/>
    </source>
</evidence>
<feature type="transmembrane region" description="Helical" evidence="6">
    <location>
        <begin position="119"/>
        <end position="141"/>
    </location>
</feature>
<feature type="region of interest" description="Disordered" evidence="5">
    <location>
        <begin position="215"/>
        <end position="245"/>
    </location>
</feature>
<dbReference type="Pfam" id="PF11710">
    <property type="entry name" value="Git3"/>
    <property type="match status" value="1"/>
</dbReference>
<dbReference type="PANTHER" id="PTHR23112:SF0">
    <property type="entry name" value="TRANSMEMBRANE PROTEIN 116"/>
    <property type="match status" value="1"/>
</dbReference>
<accession>A0A5N6KF24</accession>
<evidence type="ECO:0000256" key="4">
    <source>
        <dbReference type="ARBA" id="ARBA00023136"/>
    </source>
</evidence>
<feature type="transmembrane region" description="Helical" evidence="6">
    <location>
        <begin position="44"/>
        <end position="66"/>
    </location>
</feature>
<dbReference type="GO" id="GO:0007189">
    <property type="term" value="P:adenylate cyclase-activating G protein-coupled receptor signaling pathway"/>
    <property type="evidence" value="ECO:0007669"/>
    <property type="project" value="TreeGrafter"/>
</dbReference>
<feature type="transmembrane region" description="Helical" evidence="6">
    <location>
        <begin position="86"/>
        <end position="107"/>
    </location>
</feature>
<feature type="compositionally biased region" description="Polar residues" evidence="5">
    <location>
        <begin position="216"/>
        <end position="238"/>
    </location>
</feature>
<dbReference type="PANTHER" id="PTHR23112">
    <property type="entry name" value="G PROTEIN-COUPLED RECEPTOR 157-RELATED"/>
    <property type="match status" value="1"/>
</dbReference>
<evidence type="ECO:0000313" key="8">
    <source>
        <dbReference type="EMBL" id="KAB8302344.1"/>
    </source>
</evidence>
<feature type="transmembrane region" description="Helical" evidence="6">
    <location>
        <begin position="275"/>
        <end position="294"/>
    </location>
</feature>
<feature type="transmembrane region" description="Helical" evidence="6">
    <location>
        <begin position="314"/>
        <end position="335"/>
    </location>
</feature>
<evidence type="ECO:0000259" key="7">
    <source>
        <dbReference type="PROSITE" id="PS50262"/>
    </source>
</evidence>
<name>A0A5N6KF24_MONLA</name>
<dbReference type="OrthoDB" id="100006at2759"/>
<evidence type="ECO:0000256" key="6">
    <source>
        <dbReference type="SAM" id="Phobius"/>
    </source>
</evidence>
<evidence type="ECO:0000256" key="5">
    <source>
        <dbReference type="SAM" id="MobiDB-lite"/>
    </source>
</evidence>
<dbReference type="EMBL" id="VIGI01000003">
    <property type="protein sequence ID" value="KAB8302344.1"/>
    <property type="molecule type" value="Genomic_DNA"/>
</dbReference>
<comment type="caution">
    <text evidence="8">The sequence shown here is derived from an EMBL/GenBank/DDBJ whole genome shotgun (WGS) entry which is preliminary data.</text>
</comment>
<protein>
    <recommendedName>
        <fullName evidence="7">G-protein coupled receptors family 1 profile domain-containing protein</fullName>
    </recommendedName>
</protein>
<keyword evidence="4 6" id="KW-0472">Membrane</keyword>
<reference evidence="8 9" key="1">
    <citation type="submission" date="2019-06" db="EMBL/GenBank/DDBJ databases">
        <title>Genome Sequence of the Brown Rot Fungal Pathogen Monilinia laxa.</title>
        <authorList>
            <person name="De Miccolis Angelini R.M."/>
            <person name="Landi L."/>
            <person name="Abate D."/>
            <person name="Pollastro S."/>
            <person name="Romanazzi G."/>
            <person name="Faretra F."/>
        </authorList>
    </citation>
    <scope>NUCLEOTIDE SEQUENCE [LARGE SCALE GENOMIC DNA]</scope>
    <source>
        <strain evidence="8 9">Mlax316</strain>
    </source>
</reference>
<dbReference type="InterPro" id="IPR023041">
    <property type="entry name" value="Glucose_rcpt_Git3-like_N"/>
</dbReference>
<keyword evidence="9" id="KW-1185">Reference proteome</keyword>
<organism evidence="8 9">
    <name type="scientific">Monilinia laxa</name>
    <name type="common">Brown rot fungus</name>
    <name type="synonym">Sclerotinia laxa</name>
    <dbReference type="NCBI Taxonomy" id="61186"/>
    <lineage>
        <taxon>Eukaryota</taxon>
        <taxon>Fungi</taxon>
        <taxon>Dikarya</taxon>
        <taxon>Ascomycota</taxon>
        <taxon>Pezizomycotina</taxon>
        <taxon>Leotiomycetes</taxon>
        <taxon>Helotiales</taxon>
        <taxon>Sclerotiniaceae</taxon>
        <taxon>Monilinia</taxon>
    </lineage>
</organism>
<dbReference type="GO" id="GO:0005886">
    <property type="term" value="C:plasma membrane"/>
    <property type="evidence" value="ECO:0007669"/>
    <property type="project" value="TreeGrafter"/>
</dbReference>
<dbReference type="Gene3D" id="1.20.1070.10">
    <property type="entry name" value="Rhodopsin 7-helix transmembrane proteins"/>
    <property type="match status" value="1"/>
</dbReference>
<dbReference type="GO" id="GO:0004930">
    <property type="term" value="F:G protein-coupled receptor activity"/>
    <property type="evidence" value="ECO:0007669"/>
    <property type="project" value="TreeGrafter"/>
</dbReference>
<feature type="transmembrane region" description="Helical" evidence="6">
    <location>
        <begin position="6"/>
        <end position="32"/>
    </location>
</feature>
<dbReference type="Proteomes" id="UP000326757">
    <property type="component" value="Unassembled WGS sequence"/>
</dbReference>
<comment type="subcellular location">
    <subcellularLocation>
        <location evidence="1">Membrane</location>
        <topology evidence="1">Multi-pass membrane protein</topology>
    </subcellularLocation>
</comment>
<evidence type="ECO:0000313" key="9">
    <source>
        <dbReference type="Proteomes" id="UP000326757"/>
    </source>
</evidence>
<dbReference type="SUPFAM" id="SSF81321">
    <property type="entry name" value="Family A G protein-coupled receptor-like"/>
    <property type="match status" value="1"/>
</dbReference>